<reference evidence="1 2" key="1">
    <citation type="submission" date="2019-03" db="EMBL/GenBank/DDBJ databases">
        <title>Genomic Encyclopedia of Type Strains, Phase IV (KMG-IV): sequencing the most valuable type-strain genomes for metagenomic binning, comparative biology and taxonomic classification.</title>
        <authorList>
            <person name="Goeker M."/>
        </authorList>
    </citation>
    <scope>NUCLEOTIDE SEQUENCE [LARGE SCALE GENOMIC DNA]</scope>
    <source>
        <strain evidence="1 2">DSM 102969</strain>
    </source>
</reference>
<evidence type="ECO:0000313" key="2">
    <source>
        <dbReference type="Proteomes" id="UP000294547"/>
    </source>
</evidence>
<dbReference type="OrthoDB" id="7585945at2"/>
<sequence length="129" mass="13142">MPVVTVPLVAGASVSVRVLDAVAAHQVEAEATDLHRRIRDGADVLAAIGTDLPPVCGDGSDKGLGLYLEDYVLGRLAIVAWTGIGDEDGEPVDPTPTAIAAVMRDPALAKAIRDAATAPLHATIAEGKG</sequence>
<gene>
    <name evidence="1" type="ORF">EDD54_2246</name>
</gene>
<evidence type="ECO:0008006" key="3">
    <source>
        <dbReference type="Google" id="ProtNLM"/>
    </source>
</evidence>
<keyword evidence="2" id="KW-1185">Reference proteome</keyword>
<accession>A0A4R6RGC8</accession>
<dbReference type="Proteomes" id="UP000294547">
    <property type="component" value="Unassembled WGS sequence"/>
</dbReference>
<dbReference type="EMBL" id="SNXY01000007">
    <property type="protein sequence ID" value="TDP85393.1"/>
    <property type="molecule type" value="Genomic_DNA"/>
</dbReference>
<comment type="caution">
    <text evidence="1">The sequence shown here is derived from an EMBL/GenBank/DDBJ whole genome shotgun (WGS) entry which is preliminary data.</text>
</comment>
<organism evidence="1 2">
    <name type="scientific">Oharaeibacter diazotrophicus</name>
    <dbReference type="NCBI Taxonomy" id="1920512"/>
    <lineage>
        <taxon>Bacteria</taxon>
        <taxon>Pseudomonadati</taxon>
        <taxon>Pseudomonadota</taxon>
        <taxon>Alphaproteobacteria</taxon>
        <taxon>Hyphomicrobiales</taxon>
        <taxon>Pleomorphomonadaceae</taxon>
        <taxon>Oharaeibacter</taxon>
    </lineage>
</organism>
<name>A0A4R6RGC8_9HYPH</name>
<proteinExistence type="predicted"/>
<evidence type="ECO:0000313" key="1">
    <source>
        <dbReference type="EMBL" id="TDP85393.1"/>
    </source>
</evidence>
<protein>
    <recommendedName>
        <fullName evidence="3">Tail assembly chaperone</fullName>
    </recommendedName>
</protein>
<dbReference type="AlphaFoldDB" id="A0A4R6RGC8"/>
<dbReference type="RefSeq" id="WP_126541241.1">
    <property type="nucleotide sequence ID" value="NZ_BSPM01000004.1"/>
</dbReference>